<dbReference type="InterPro" id="IPR036426">
    <property type="entry name" value="Bulb-type_lectin_dom_sf"/>
</dbReference>
<dbReference type="PANTHER" id="PTHR47976:SF27">
    <property type="entry name" value="RECEPTOR-LIKE SERINE_THREONINE-PROTEIN KINASE"/>
    <property type="match status" value="1"/>
</dbReference>
<dbReference type="OrthoDB" id="1668230at2759"/>
<sequence length="242" mass="26999">MVISSILQEDIATSAKMHDDGNFVLYNSKGNVVWESFNYPSDTILPGQTFKTGSTLVSASKSLSGKKYKLRIDKNGDVNISVNKNDNLIVSTIYRSAFISECVEMKLTSNGHFSLINGNGLVIKSLNKEGELINDDDDLKNGTIMYRAKLDSDGYFRLYIDGISAKIEKSWKIDFWNEFFISIGVLCLAVTLLMFGMFLLILIKKESKIQPAAPTTKSSESTAGPHKKTEVFQTFRYRDVSA</sequence>
<dbReference type="GO" id="GO:0016301">
    <property type="term" value="F:kinase activity"/>
    <property type="evidence" value="ECO:0007669"/>
    <property type="project" value="UniProtKB-KW"/>
</dbReference>
<keyword evidence="1" id="KW-0732">Signal</keyword>
<name>A0A7J6WXE9_THATH</name>
<keyword evidence="2" id="KW-1133">Transmembrane helix</keyword>
<keyword evidence="4" id="KW-0675">Receptor</keyword>
<dbReference type="Proteomes" id="UP000554482">
    <property type="component" value="Unassembled WGS sequence"/>
</dbReference>
<dbReference type="Gene3D" id="2.90.10.10">
    <property type="entry name" value="Bulb-type lectin domain"/>
    <property type="match status" value="2"/>
</dbReference>
<gene>
    <name evidence="4" type="ORF">FRX31_009631</name>
</gene>
<feature type="transmembrane region" description="Helical" evidence="2">
    <location>
        <begin position="179"/>
        <end position="203"/>
    </location>
</feature>
<dbReference type="AlphaFoldDB" id="A0A7J6WXE9"/>
<dbReference type="InterPro" id="IPR001480">
    <property type="entry name" value="Bulb-type_lectin_dom"/>
</dbReference>
<protein>
    <submittedName>
        <fullName evidence="4">G-type lectin S-receptor-like serine/threonine-protein kinase RLK1</fullName>
    </submittedName>
</protein>
<keyword evidence="4" id="KW-0418">Kinase</keyword>
<keyword evidence="4" id="KW-0808">Transferase</keyword>
<proteinExistence type="predicted"/>
<dbReference type="Pfam" id="PF01453">
    <property type="entry name" value="B_lectin"/>
    <property type="match status" value="1"/>
</dbReference>
<dbReference type="EMBL" id="JABWDY010010290">
    <property type="protein sequence ID" value="KAF5200782.1"/>
    <property type="molecule type" value="Genomic_DNA"/>
</dbReference>
<evidence type="ECO:0000256" key="2">
    <source>
        <dbReference type="SAM" id="Phobius"/>
    </source>
</evidence>
<keyword evidence="5" id="KW-1185">Reference proteome</keyword>
<feature type="domain" description="Bulb-type lectin" evidence="3">
    <location>
        <begin position="11"/>
        <end position="54"/>
    </location>
</feature>
<dbReference type="PANTHER" id="PTHR47976">
    <property type="entry name" value="G-TYPE LECTIN S-RECEPTOR-LIKE SERINE/THREONINE-PROTEIN KINASE SD2-5"/>
    <property type="match status" value="1"/>
</dbReference>
<keyword evidence="2" id="KW-0472">Membrane</keyword>
<comment type="caution">
    <text evidence="4">The sequence shown here is derived from an EMBL/GenBank/DDBJ whole genome shotgun (WGS) entry which is preliminary data.</text>
</comment>
<keyword evidence="2" id="KW-0812">Transmembrane</keyword>
<reference evidence="4 5" key="1">
    <citation type="submission" date="2020-06" db="EMBL/GenBank/DDBJ databases">
        <title>Transcriptomic and genomic resources for Thalictrum thalictroides and T. hernandezii: Facilitating candidate gene discovery in an emerging model plant lineage.</title>
        <authorList>
            <person name="Arias T."/>
            <person name="Riano-Pachon D.M."/>
            <person name="Di Stilio V.S."/>
        </authorList>
    </citation>
    <scope>NUCLEOTIDE SEQUENCE [LARGE SCALE GENOMIC DNA]</scope>
    <source>
        <strain evidence="5">cv. WT478/WT964</strain>
        <tissue evidence="4">Leaves</tissue>
    </source>
</reference>
<keyword evidence="4" id="KW-0430">Lectin</keyword>
<dbReference type="GO" id="GO:0030246">
    <property type="term" value="F:carbohydrate binding"/>
    <property type="evidence" value="ECO:0007669"/>
    <property type="project" value="UniProtKB-KW"/>
</dbReference>
<dbReference type="SUPFAM" id="SSF51110">
    <property type="entry name" value="alpha-D-mannose-specific plant lectins"/>
    <property type="match status" value="1"/>
</dbReference>
<organism evidence="4 5">
    <name type="scientific">Thalictrum thalictroides</name>
    <name type="common">Rue-anemone</name>
    <name type="synonym">Anemone thalictroides</name>
    <dbReference type="NCBI Taxonomy" id="46969"/>
    <lineage>
        <taxon>Eukaryota</taxon>
        <taxon>Viridiplantae</taxon>
        <taxon>Streptophyta</taxon>
        <taxon>Embryophyta</taxon>
        <taxon>Tracheophyta</taxon>
        <taxon>Spermatophyta</taxon>
        <taxon>Magnoliopsida</taxon>
        <taxon>Ranunculales</taxon>
        <taxon>Ranunculaceae</taxon>
        <taxon>Thalictroideae</taxon>
        <taxon>Thalictrum</taxon>
    </lineage>
</organism>
<dbReference type="InterPro" id="IPR051343">
    <property type="entry name" value="G-type_lectin_kinases/EP1-like"/>
</dbReference>
<evidence type="ECO:0000313" key="4">
    <source>
        <dbReference type="EMBL" id="KAF5200782.1"/>
    </source>
</evidence>
<evidence type="ECO:0000313" key="5">
    <source>
        <dbReference type="Proteomes" id="UP000554482"/>
    </source>
</evidence>
<evidence type="ECO:0000256" key="1">
    <source>
        <dbReference type="ARBA" id="ARBA00022729"/>
    </source>
</evidence>
<accession>A0A7J6WXE9</accession>
<evidence type="ECO:0000259" key="3">
    <source>
        <dbReference type="Pfam" id="PF01453"/>
    </source>
</evidence>